<name>A0A7W9ULM7_9NOCA</name>
<sequence>MSDTSDFAALLAALPDEELLAVVVAATTGRPGLDRLHVVAAELAAGAGHAAPDAAVTSTTNDPVGPHVSETFGQVVPSAGIPVPPTGISGVGGYSESGVPTFESVRDKVEQRFGTAEGMSELDRQTPAGRSVEEHWEARDKAARERLDRIRESMRGNESG</sequence>
<keyword evidence="3" id="KW-1185">Reference proteome</keyword>
<evidence type="ECO:0000313" key="2">
    <source>
        <dbReference type="EMBL" id="MBB5917731.1"/>
    </source>
</evidence>
<evidence type="ECO:0000313" key="3">
    <source>
        <dbReference type="Proteomes" id="UP000540412"/>
    </source>
</evidence>
<evidence type="ECO:0000256" key="1">
    <source>
        <dbReference type="SAM" id="MobiDB-lite"/>
    </source>
</evidence>
<feature type="compositionally biased region" description="Basic and acidic residues" evidence="1">
    <location>
        <begin position="131"/>
        <end position="140"/>
    </location>
</feature>
<proteinExistence type="predicted"/>
<dbReference type="AlphaFoldDB" id="A0A7W9ULM7"/>
<accession>A0A7W9ULM7</accession>
<organism evidence="2 3">
    <name type="scientific">Nocardia transvalensis</name>
    <dbReference type="NCBI Taxonomy" id="37333"/>
    <lineage>
        <taxon>Bacteria</taxon>
        <taxon>Bacillati</taxon>
        <taxon>Actinomycetota</taxon>
        <taxon>Actinomycetes</taxon>
        <taxon>Mycobacteriales</taxon>
        <taxon>Nocardiaceae</taxon>
        <taxon>Nocardia</taxon>
    </lineage>
</organism>
<dbReference type="RefSeq" id="WP_040747857.1">
    <property type="nucleotide sequence ID" value="NZ_JACHIT010000002.1"/>
</dbReference>
<dbReference type="Proteomes" id="UP000540412">
    <property type="component" value="Unassembled WGS sequence"/>
</dbReference>
<dbReference type="EMBL" id="JACHIT010000002">
    <property type="protein sequence ID" value="MBB5917731.1"/>
    <property type="molecule type" value="Genomic_DNA"/>
</dbReference>
<protein>
    <submittedName>
        <fullName evidence="2">Uncharacterized protein</fullName>
    </submittedName>
</protein>
<gene>
    <name evidence="2" type="ORF">BJY24_006643</name>
</gene>
<comment type="caution">
    <text evidence="2">The sequence shown here is derived from an EMBL/GenBank/DDBJ whole genome shotgun (WGS) entry which is preliminary data.</text>
</comment>
<feature type="region of interest" description="Disordered" evidence="1">
    <location>
        <begin position="115"/>
        <end position="140"/>
    </location>
</feature>
<reference evidence="2 3" key="1">
    <citation type="submission" date="2020-08" db="EMBL/GenBank/DDBJ databases">
        <title>Sequencing the genomes of 1000 actinobacteria strains.</title>
        <authorList>
            <person name="Klenk H.-P."/>
        </authorList>
    </citation>
    <scope>NUCLEOTIDE SEQUENCE [LARGE SCALE GENOMIC DNA]</scope>
    <source>
        <strain evidence="2 3">DSM 43582</strain>
    </source>
</reference>